<dbReference type="EMBL" id="NPBV01000002">
    <property type="protein sequence ID" value="PAD22707.1"/>
    <property type="molecule type" value="Genomic_DNA"/>
</dbReference>
<accession>A0A268AF11</accession>
<dbReference type="RefSeq" id="WP_095229045.1">
    <property type="nucleotide sequence ID" value="NZ_NPBM01000037.1"/>
</dbReference>
<dbReference type="Proteomes" id="UP000216013">
    <property type="component" value="Unassembled WGS sequence"/>
</dbReference>
<proteinExistence type="predicted"/>
<reference evidence="1 2" key="1">
    <citation type="submission" date="2017-07" db="EMBL/GenBank/DDBJ databases">
        <title>Isolation and whole genome analysis of endospore-forming bacteria from heroin.</title>
        <authorList>
            <person name="Kalinowski J."/>
            <person name="Ahrens B."/>
            <person name="Al-Dilaimi A."/>
            <person name="Winkler A."/>
            <person name="Wibberg D."/>
            <person name="Schleenbecker U."/>
            <person name="Ruckert C."/>
            <person name="Wolfel R."/>
            <person name="Grass G."/>
        </authorList>
    </citation>
    <scope>NUCLEOTIDE SEQUENCE [LARGE SCALE GENOMIC DNA]</scope>
    <source>
        <strain evidence="1 2">7528</strain>
    </source>
</reference>
<sequence length="174" mass="20385">MKPERILTVEASDSLNFLLHVHNYAKQEKHCFPYIPGNPWNLQEQSILRPLLQQLWNETLSAPTYPSLPIDHQKDIFRPLFCDERSFESCLDTFYSWWGNMAGQMAIERFIGDDGYNSLYTLFQLTDKEQLKIHLLYEDNILGSSIIGDQLVITLKETMIQEEMINTIQNRLSK</sequence>
<evidence type="ECO:0000313" key="1">
    <source>
        <dbReference type="EMBL" id="PAD22707.1"/>
    </source>
</evidence>
<name>A0A268AF11_9BACI</name>
<dbReference type="AlphaFoldDB" id="A0A268AF11"/>
<protein>
    <submittedName>
        <fullName evidence="1">Uncharacterized protein</fullName>
    </submittedName>
</protein>
<comment type="caution">
    <text evidence="1">The sequence shown here is derived from an EMBL/GenBank/DDBJ whole genome shotgun (WGS) entry which is preliminary data.</text>
</comment>
<evidence type="ECO:0000313" key="2">
    <source>
        <dbReference type="Proteomes" id="UP000216013"/>
    </source>
</evidence>
<organism evidence="1 2">
    <name type="scientific">Terribacillus saccharophilus</name>
    <dbReference type="NCBI Taxonomy" id="361277"/>
    <lineage>
        <taxon>Bacteria</taxon>
        <taxon>Bacillati</taxon>
        <taxon>Bacillota</taxon>
        <taxon>Bacilli</taxon>
        <taxon>Bacillales</taxon>
        <taxon>Bacillaceae</taxon>
        <taxon>Terribacillus</taxon>
    </lineage>
</organism>
<gene>
    <name evidence="1" type="ORF">CHH64_03070</name>
</gene>